<keyword evidence="4" id="KW-1185">Reference proteome</keyword>
<evidence type="ECO:0000313" key="4">
    <source>
        <dbReference type="Proteomes" id="UP000199002"/>
    </source>
</evidence>
<protein>
    <recommendedName>
        <fullName evidence="5">Lipoprotein</fullName>
    </recommendedName>
</protein>
<dbReference type="PROSITE" id="PS51257">
    <property type="entry name" value="PROKAR_LIPOPROTEIN"/>
    <property type="match status" value="1"/>
</dbReference>
<dbReference type="EMBL" id="FNQJ01000002">
    <property type="protein sequence ID" value="SDZ82917.1"/>
    <property type="molecule type" value="Genomic_DNA"/>
</dbReference>
<evidence type="ECO:0000313" key="3">
    <source>
        <dbReference type="EMBL" id="SDZ82917.1"/>
    </source>
</evidence>
<feature type="signal peptide" evidence="2">
    <location>
        <begin position="1"/>
        <end position="25"/>
    </location>
</feature>
<organism evidence="3 4">
    <name type="scientific">Acidovorax soli</name>
    <dbReference type="NCBI Taxonomy" id="592050"/>
    <lineage>
        <taxon>Bacteria</taxon>
        <taxon>Pseudomonadati</taxon>
        <taxon>Pseudomonadota</taxon>
        <taxon>Betaproteobacteria</taxon>
        <taxon>Burkholderiales</taxon>
        <taxon>Comamonadaceae</taxon>
        <taxon>Acidovorax</taxon>
    </lineage>
</organism>
<keyword evidence="2" id="KW-0732">Signal</keyword>
<gene>
    <name evidence="3" type="ORF">SAMN05421875_102108</name>
</gene>
<dbReference type="RefSeq" id="WP_244273597.1">
    <property type="nucleotide sequence ID" value="NZ_CAXIQL010000052.1"/>
</dbReference>
<feature type="chain" id="PRO_5011725321" description="Lipoprotein" evidence="2">
    <location>
        <begin position="26"/>
        <end position="116"/>
    </location>
</feature>
<sequence length="116" mass="11137">MRSLACTLVGTLLLPQLLTGCTVVAVTTTAVSVTATAVGLAADAAVGTAKVVGKGVGMAVDAMSSDEAAADNSGIQIRESIHPAPGAQSAPPALPGPQPPSNPPPLTPPYSAPAGG</sequence>
<dbReference type="STRING" id="592050.SAMN05421875_102108"/>
<proteinExistence type="predicted"/>
<dbReference type="Proteomes" id="UP000199002">
    <property type="component" value="Unassembled WGS sequence"/>
</dbReference>
<dbReference type="GeneID" id="34234100"/>
<feature type="compositionally biased region" description="Pro residues" evidence="1">
    <location>
        <begin position="92"/>
        <end position="116"/>
    </location>
</feature>
<evidence type="ECO:0000256" key="2">
    <source>
        <dbReference type="SAM" id="SignalP"/>
    </source>
</evidence>
<name>A0A1H3W763_9BURK</name>
<accession>A0A1H3W763</accession>
<evidence type="ECO:0008006" key="5">
    <source>
        <dbReference type="Google" id="ProtNLM"/>
    </source>
</evidence>
<dbReference type="AlphaFoldDB" id="A0A1H3W763"/>
<reference evidence="4" key="1">
    <citation type="submission" date="2016-10" db="EMBL/GenBank/DDBJ databases">
        <authorList>
            <person name="Varghese N."/>
            <person name="Submissions S."/>
        </authorList>
    </citation>
    <scope>NUCLEOTIDE SEQUENCE [LARGE SCALE GENOMIC DNA]</scope>
    <source>
        <strain evidence="4">DSM 25157</strain>
    </source>
</reference>
<feature type="region of interest" description="Disordered" evidence="1">
    <location>
        <begin position="67"/>
        <end position="116"/>
    </location>
</feature>
<evidence type="ECO:0000256" key="1">
    <source>
        <dbReference type="SAM" id="MobiDB-lite"/>
    </source>
</evidence>